<dbReference type="EMBL" id="ABJB010795242">
    <property type="status" value="NOT_ANNOTATED_CDS"/>
    <property type="molecule type" value="Genomic_DNA"/>
</dbReference>
<accession>B7PSY4</accession>
<proteinExistence type="predicted"/>
<name>B7PSY4_IXOSC</name>
<dbReference type="HOGENOM" id="CLU_2592427_0_0_1"/>
<reference evidence="3" key="2">
    <citation type="submission" date="2020-05" db="UniProtKB">
        <authorList>
            <consortium name="EnsemblMetazoa"/>
        </authorList>
    </citation>
    <scope>IDENTIFICATION</scope>
    <source>
        <strain evidence="3">wikel</strain>
    </source>
</reference>
<dbReference type="EMBL" id="DS781798">
    <property type="protein sequence ID" value="EEC09706.1"/>
    <property type="molecule type" value="Genomic_DNA"/>
</dbReference>
<dbReference type="AlphaFoldDB" id="B7PSY4"/>
<dbReference type="PaxDb" id="6945-B7PSY4"/>
<sequence length="80" mass="8482">MRALHGHPTQRSPAESLAAHLGLSQQDAAKMLADALAAPLAQSARRPATQLLATRSKPHRLPGLSLPERLHSRGAAGRHT</sequence>
<dbReference type="Proteomes" id="UP000001555">
    <property type="component" value="Unassembled WGS sequence"/>
</dbReference>
<dbReference type="VEuPathDB" id="VectorBase:ISCI008298"/>
<gene>
    <name evidence="2" type="ORF">IscW_ISCW008298</name>
</gene>
<dbReference type="InParanoid" id="B7PSY4"/>
<evidence type="ECO:0000313" key="4">
    <source>
        <dbReference type="Proteomes" id="UP000001555"/>
    </source>
</evidence>
<dbReference type="VEuPathDB" id="VectorBase:ISCW008298"/>
<feature type="region of interest" description="Disordered" evidence="1">
    <location>
        <begin position="1"/>
        <end position="21"/>
    </location>
</feature>
<reference evidence="2 4" key="1">
    <citation type="submission" date="2008-03" db="EMBL/GenBank/DDBJ databases">
        <title>Annotation of Ixodes scapularis.</title>
        <authorList>
            <consortium name="Ixodes scapularis Genome Project Consortium"/>
            <person name="Caler E."/>
            <person name="Hannick L.I."/>
            <person name="Bidwell S."/>
            <person name="Joardar V."/>
            <person name="Thiagarajan M."/>
            <person name="Amedeo P."/>
            <person name="Galinsky K.J."/>
            <person name="Schobel S."/>
            <person name="Inman J."/>
            <person name="Hostetler J."/>
            <person name="Miller J."/>
            <person name="Hammond M."/>
            <person name="Megy K."/>
            <person name="Lawson D."/>
            <person name="Kodira C."/>
            <person name="Sutton G."/>
            <person name="Meyer J."/>
            <person name="Hill C.A."/>
            <person name="Birren B."/>
            <person name="Nene V."/>
            <person name="Collins F."/>
            <person name="Alarcon-Chaidez F."/>
            <person name="Wikel S."/>
            <person name="Strausberg R."/>
        </authorList>
    </citation>
    <scope>NUCLEOTIDE SEQUENCE [LARGE SCALE GENOMIC DNA]</scope>
    <source>
        <strain evidence="4">Wikel</strain>
        <strain evidence="2">Wikel colony</strain>
    </source>
</reference>
<evidence type="ECO:0000313" key="2">
    <source>
        <dbReference type="EMBL" id="EEC09706.1"/>
    </source>
</evidence>
<evidence type="ECO:0000256" key="1">
    <source>
        <dbReference type="SAM" id="MobiDB-lite"/>
    </source>
</evidence>
<feature type="region of interest" description="Disordered" evidence="1">
    <location>
        <begin position="41"/>
        <end position="80"/>
    </location>
</feature>
<protein>
    <submittedName>
        <fullName evidence="2 3">Uncharacterized protein</fullName>
    </submittedName>
</protein>
<keyword evidence="4" id="KW-1185">Reference proteome</keyword>
<organism>
    <name type="scientific">Ixodes scapularis</name>
    <name type="common">Black-legged tick</name>
    <name type="synonym">Deer tick</name>
    <dbReference type="NCBI Taxonomy" id="6945"/>
    <lineage>
        <taxon>Eukaryota</taxon>
        <taxon>Metazoa</taxon>
        <taxon>Ecdysozoa</taxon>
        <taxon>Arthropoda</taxon>
        <taxon>Chelicerata</taxon>
        <taxon>Arachnida</taxon>
        <taxon>Acari</taxon>
        <taxon>Parasitiformes</taxon>
        <taxon>Ixodida</taxon>
        <taxon>Ixodoidea</taxon>
        <taxon>Ixodidae</taxon>
        <taxon>Ixodinae</taxon>
        <taxon>Ixodes</taxon>
    </lineage>
</organism>
<dbReference type="EnsemblMetazoa" id="ISCW008298-RA">
    <property type="protein sequence ID" value="ISCW008298-PA"/>
    <property type="gene ID" value="ISCW008298"/>
</dbReference>
<evidence type="ECO:0000313" key="3">
    <source>
        <dbReference type="EnsemblMetazoa" id="ISCW008298-PA"/>
    </source>
</evidence>